<evidence type="ECO:0000256" key="2">
    <source>
        <dbReference type="ARBA" id="ARBA00022679"/>
    </source>
</evidence>
<dbReference type="GO" id="GO:0018104">
    <property type="term" value="P:peptidoglycan-protein cross-linking"/>
    <property type="evidence" value="ECO:0007669"/>
    <property type="project" value="TreeGrafter"/>
</dbReference>
<dbReference type="GO" id="GO:0016740">
    <property type="term" value="F:transferase activity"/>
    <property type="evidence" value="ECO:0007669"/>
    <property type="project" value="UniProtKB-KW"/>
</dbReference>
<dbReference type="PANTHER" id="PTHR30582">
    <property type="entry name" value="L,D-TRANSPEPTIDASE"/>
    <property type="match status" value="1"/>
</dbReference>
<feature type="active site" description="Proton donor/acceptor" evidence="6">
    <location>
        <position position="431"/>
    </location>
</feature>
<protein>
    <submittedName>
        <fullName evidence="8">L,D-transpeptidase family protein</fullName>
    </submittedName>
</protein>
<sequence>MKGNKAVKIVLLALLGALGVAVAVLVSYLSREWNRTTYFDKTTINGFDVSERKPEDVLHILTDAYSAPKITLTEGGKEEGAWTLSQLGYTVDQSKLLAGLQDALKKQRASIPILLDGIMNGNEFTLDIPFSSDEGKISSVVTAASLKDPRVENANAELVYDEGTKTYSIKPEVQGTQLDDGDIQKLVKTEAEKLVTSAKPAGDVNVEIPSDLYKKPDVLSTDETLNLQMNTYNAYDQAVITYDFGTQKEVLDWNTIKDWVFFQDGQGMLSEEKIRAYVTSLAAKYNTIYYTRTFTTTGGQQITFTDSENNYGYLVDEDGEYQQLLSDIQSNTSVEREPVYSYKGVGRDGTNDLLEYVEINITQQHLWFYKNGQLVVESNVVTGNVSKKQETQTGVFPIAYKQSPATLIPSNETNGTPVQYWMPFYDGQGLHDASWRTAFGGNIYQTNGSHGCVNLPPAVAATIYENIDTGTPVILYK</sequence>
<dbReference type="CDD" id="cd16913">
    <property type="entry name" value="YkuD_like"/>
    <property type="match status" value="1"/>
</dbReference>
<dbReference type="SUPFAM" id="SSF141523">
    <property type="entry name" value="L,D-transpeptidase catalytic domain-like"/>
    <property type="match status" value="1"/>
</dbReference>
<dbReference type="PANTHER" id="PTHR30582:SF33">
    <property type="entry name" value="EXPORTED PROTEIN"/>
    <property type="match status" value="1"/>
</dbReference>
<evidence type="ECO:0000256" key="3">
    <source>
        <dbReference type="ARBA" id="ARBA00022960"/>
    </source>
</evidence>
<evidence type="ECO:0000313" key="9">
    <source>
        <dbReference type="Proteomes" id="UP000481852"/>
    </source>
</evidence>
<gene>
    <name evidence="8" type="ORF">FYJ35_05015</name>
</gene>
<feature type="active site" description="Nucleophile" evidence="6">
    <location>
        <position position="452"/>
    </location>
</feature>
<dbReference type="EMBL" id="VULZ01000004">
    <property type="protein sequence ID" value="MSS14406.1"/>
    <property type="molecule type" value="Genomic_DNA"/>
</dbReference>
<dbReference type="InterPro" id="IPR038054">
    <property type="entry name" value="LD_TPept-like_central_sf"/>
</dbReference>
<dbReference type="Pfam" id="PF03734">
    <property type="entry name" value="YkuD"/>
    <property type="match status" value="1"/>
</dbReference>
<dbReference type="InterPro" id="IPR038063">
    <property type="entry name" value="Transpep_catalytic_dom"/>
</dbReference>
<evidence type="ECO:0000256" key="6">
    <source>
        <dbReference type="PROSITE-ProRule" id="PRU01373"/>
    </source>
</evidence>
<dbReference type="Gene3D" id="3.10.20.800">
    <property type="match status" value="1"/>
</dbReference>
<evidence type="ECO:0000256" key="1">
    <source>
        <dbReference type="ARBA" id="ARBA00004752"/>
    </source>
</evidence>
<comment type="caution">
    <text evidence="8">The sequence shown here is derived from an EMBL/GenBank/DDBJ whole genome shotgun (WGS) entry which is preliminary data.</text>
</comment>
<keyword evidence="9" id="KW-1185">Reference proteome</keyword>
<keyword evidence="2" id="KW-0808">Transferase</keyword>
<proteinExistence type="predicted"/>
<keyword evidence="5 6" id="KW-0961">Cell wall biogenesis/degradation</keyword>
<accession>A0A6L5X642</accession>
<dbReference type="InterPro" id="IPR050979">
    <property type="entry name" value="LD-transpeptidase"/>
</dbReference>
<evidence type="ECO:0000313" key="8">
    <source>
        <dbReference type="EMBL" id="MSS14406.1"/>
    </source>
</evidence>
<dbReference type="Proteomes" id="UP000481852">
    <property type="component" value="Unassembled WGS sequence"/>
</dbReference>
<evidence type="ECO:0000256" key="4">
    <source>
        <dbReference type="ARBA" id="ARBA00022984"/>
    </source>
</evidence>
<organism evidence="8 9">
    <name type="scientific">Porcincola intestinalis</name>
    <dbReference type="NCBI Taxonomy" id="2606632"/>
    <lineage>
        <taxon>Bacteria</taxon>
        <taxon>Bacillati</taxon>
        <taxon>Bacillota</taxon>
        <taxon>Clostridia</taxon>
        <taxon>Lachnospirales</taxon>
        <taxon>Lachnospiraceae</taxon>
        <taxon>Porcincola</taxon>
    </lineage>
</organism>
<feature type="domain" description="L,D-TPase catalytic" evidence="7">
    <location>
        <begin position="355"/>
        <end position="476"/>
    </location>
</feature>
<dbReference type="AlphaFoldDB" id="A0A6L5X642"/>
<dbReference type="UniPathway" id="UPA00219"/>
<dbReference type="RefSeq" id="WP_154524116.1">
    <property type="nucleotide sequence ID" value="NZ_VULZ01000004.1"/>
</dbReference>
<reference evidence="8 9" key="1">
    <citation type="submission" date="2019-08" db="EMBL/GenBank/DDBJ databases">
        <title>In-depth cultivation of the pig gut microbiome towards novel bacterial diversity and tailored functional studies.</title>
        <authorList>
            <person name="Wylensek D."/>
            <person name="Hitch T.C.A."/>
            <person name="Clavel T."/>
        </authorList>
    </citation>
    <scope>NUCLEOTIDE SEQUENCE [LARGE SCALE GENOMIC DNA]</scope>
    <source>
        <strain evidence="8 9">Oil+RF-744-WCA-WT-11</strain>
    </source>
</reference>
<dbReference type="InterPro" id="IPR005490">
    <property type="entry name" value="LD_TPept_cat_dom"/>
</dbReference>
<name>A0A6L5X642_9FIRM</name>
<dbReference type="GO" id="GO:0005576">
    <property type="term" value="C:extracellular region"/>
    <property type="evidence" value="ECO:0007669"/>
    <property type="project" value="TreeGrafter"/>
</dbReference>
<comment type="pathway">
    <text evidence="1 6">Cell wall biogenesis; peptidoglycan biosynthesis.</text>
</comment>
<evidence type="ECO:0000259" key="7">
    <source>
        <dbReference type="PROSITE" id="PS52029"/>
    </source>
</evidence>
<dbReference type="Gene3D" id="2.40.440.10">
    <property type="entry name" value="L,D-transpeptidase catalytic domain-like"/>
    <property type="match status" value="1"/>
</dbReference>
<dbReference type="GO" id="GO:0071972">
    <property type="term" value="F:peptidoglycan L,D-transpeptidase activity"/>
    <property type="evidence" value="ECO:0007669"/>
    <property type="project" value="TreeGrafter"/>
</dbReference>
<dbReference type="SUPFAM" id="SSF143985">
    <property type="entry name" value="L,D-transpeptidase pre-catalytic domain-like"/>
    <property type="match status" value="1"/>
</dbReference>
<dbReference type="GO" id="GO:0008360">
    <property type="term" value="P:regulation of cell shape"/>
    <property type="evidence" value="ECO:0007669"/>
    <property type="project" value="UniProtKB-UniRule"/>
</dbReference>
<dbReference type="PROSITE" id="PS52029">
    <property type="entry name" value="LD_TPASE"/>
    <property type="match status" value="1"/>
</dbReference>
<evidence type="ECO:0000256" key="5">
    <source>
        <dbReference type="ARBA" id="ARBA00023316"/>
    </source>
</evidence>
<keyword evidence="4 6" id="KW-0573">Peptidoglycan synthesis</keyword>
<keyword evidence="3 6" id="KW-0133">Cell shape</keyword>
<dbReference type="GO" id="GO:0071555">
    <property type="term" value="P:cell wall organization"/>
    <property type="evidence" value="ECO:0007669"/>
    <property type="project" value="UniProtKB-UniRule"/>
</dbReference>